<evidence type="ECO:0000256" key="2">
    <source>
        <dbReference type="ARBA" id="ARBA00023163"/>
    </source>
</evidence>
<dbReference type="InterPro" id="IPR027383">
    <property type="entry name" value="Znf_put"/>
</dbReference>
<keyword evidence="3" id="KW-0812">Transmembrane</keyword>
<accession>A0A2T0SXW5</accession>
<keyword evidence="3" id="KW-0472">Membrane</keyword>
<evidence type="ECO:0000256" key="1">
    <source>
        <dbReference type="ARBA" id="ARBA00023015"/>
    </source>
</evidence>
<feature type="transmembrane region" description="Helical" evidence="3">
    <location>
        <begin position="121"/>
        <end position="139"/>
    </location>
</feature>
<dbReference type="InterPro" id="IPR041916">
    <property type="entry name" value="Anti_sigma_zinc_sf"/>
</dbReference>
<comment type="caution">
    <text evidence="5">The sequence shown here is derived from an EMBL/GenBank/DDBJ whole genome shotgun (WGS) entry which is preliminary data.</text>
</comment>
<name>A0A2T0SXW5_9PSEU</name>
<evidence type="ECO:0000313" key="5">
    <source>
        <dbReference type="EMBL" id="PRY38257.1"/>
    </source>
</evidence>
<evidence type="ECO:0000313" key="6">
    <source>
        <dbReference type="Proteomes" id="UP000239494"/>
    </source>
</evidence>
<reference evidence="5 6" key="1">
    <citation type="submission" date="2018-03" db="EMBL/GenBank/DDBJ databases">
        <title>Genomic Encyclopedia of Archaeal and Bacterial Type Strains, Phase II (KMG-II): from individual species to whole genera.</title>
        <authorList>
            <person name="Goeker M."/>
        </authorList>
    </citation>
    <scope>NUCLEOTIDE SEQUENCE [LARGE SCALE GENOMIC DNA]</scope>
    <source>
        <strain evidence="5 6">DSM 44720</strain>
    </source>
</reference>
<proteinExistence type="predicted"/>
<feature type="transmembrane region" description="Helical" evidence="3">
    <location>
        <begin position="166"/>
        <end position="191"/>
    </location>
</feature>
<sequence length="271" mass="28466">MTAGKHVGPALLAAYLAGAPALPAETEWAVEAHLENCRDCRLRLADVVRVREPALDLVLGRVWTEVEAAEPERPAPTRPAWVRWARTWAPPTMGPWVLTGVLVALVAFAIDLAVPVGQSPLMLLLAPVVPLFGVAAAWSRRFDPLHELTAATPAAGLRTVLRRTTVVLVAVIPVLAVAGAFTGLAPALWLLPCLAFTVGALALGTVVGVGRAALALGLVWTVFVVAPSLPDEVSPSLLRQAALPWWALVVVGAVVVVVARAKSFAAPGSRY</sequence>
<keyword evidence="1" id="KW-0805">Transcription regulation</keyword>
<dbReference type="Proteomes" id="UP000239494">
    <property type="component" value="Unassembled WGS sequence"/>
</dbReference>
<feature type="domain" description="Putative zinc-finger" evidence="4">
    <location>
        <begin position="10"/>
        <end position="41"/>
    </location>
</feature>
<feature type="transmembrane region" description="Helical" evidence="3">
    <location>
        <begin position="243"/>
        <end position="261"/>
    </location>
</feature>
<evidence type="ECO:0000259" key="4">
    <source>
        <dbReference type="Pfam" id="PF13490"/>
    </source>
</evidence>
<dbReference type="AlphaFoldDB" id="A0A2T0SXW5"/>
<feature type="transmembrane region" description="Helical" evidence="3">
    <location>
        <begin position="198"/>
        <end position="223"/>
    </location>
</feature>
<protein>
    <submittedName>
        <fullName evidence="5">Putative zinc finger protein</fullName>
    </submittedName>
</protein>
<organism evidence="5 6">
    <name type="scientific">Umezawaea tangerina</name>
    <dbReference type="NCBI Taxonomy" id="84725"/>
    <lineage>
        <taxon>Bacteria</taxon>
        <taxon>Bacillati</taxon>
        <taxon>Actinomycetota</taxon>
        <taxon>Actinomycetes</taxon>
        <taxon>Pseudonocardiales</taxon>
        <taxon>Pseudonocardiaceae</taxon>
        <taxon>Umezawaea</taxon>
    </lineage>
</organism>
<keyword evidence="2" id="KW-0804">Transcription</keyword>
<dbReference type="Pfam" id="PF13490">
    <property type="entry name" value="zf-HC2"/>
    <property type="match status" value="1"/>
</dbReference>
<keyword evidence="3" id="KW-1133">Transmembrane helix</keyword>
<evidence type="ECO:0000256" key="3">
    <source>
        <dbReference type="SAM" id="Phobius"/>
    </source>
</evidence>
<dbReference type="OrthoDB" id="3424744at2"/>
<dbReference type="RefSeq" id="WP_106191338.1">
    <property type="nucleotide sequence ID" value="NZ_PVTF01000009.1"/>
</dbReference>
<dbReference type="EMBL" id="PVTF01000009">
    <property type="protein sequence ID" value="PRY38257.1"/>
    <property type="molecule type" value="Genomic_DNA"/>
</dbReference>
<keyword evidence="6" id="KW-1185">Reference proteome</keyword>
<dbReference type="Gene3D" id="1.10.10.1320">
    <property type="entry name" value="Anti-sigma factor, zinc-finger domain"/>
    <property type="match status" value="1"/>
</dbReference>
<gene>
    <name evidence="5" type="ORF">CLV43_109478</name>
</gene>
<feature type="transmembrane region" description="Helical" evidence="3">
    <location>
        <begin position="93"/>
        <end position="114"/>
    </location>
</feature>